<gene>
    <name evidence="16" type="ORF">D4765_18225</name>
</gene>
<dbReference type="InterPro" id="IPR047213">
    <property type="entry name" value="TPP_PYR_PDC_IPDC-like"/>
</dbReference>
<comment type="cofactor">
    <cofactor evidence="1">
        <name>a metal cation</name>
        <dbReference type="ChEBI" id="CHEBI:25213"/>
    </cofactor>
</comment>
<organism evidence="16 17">
    <name type="scientific">Subtercola vilae</name>
    <dbReference type="NCBI Taxonomy" id="2056433"/>
    <lineage>
        <taxon>Bacteria</taxon>
        <taxon>Bacillati</taxon>
        <taxon>Actinomycetota</taxon>
        <taxon>Actinomycetes</taxon>
        <taxon>Micrococcales</taxon>
        <taxon>Microbacteriaceae</taxon>
        <taxon>Subtercola</taxon>
    </lineage>
</organism>
<dbReference type="Pfam" id="PF00205">
    <property type="entry name" value="TPP_enzyme_M"/>
    <property type="match status" value="1"/>
</dbReference>
<keyword evidence="8 11" id="KW-0460">Magnesium</keyword>
<sequence length="598" mass="62490">MLVAHTVRSCCTGSMTQDLEAPASQARPAAQPRITVGAYLATRLVQLGAPHLFGLPGDFNLSLLDEMLAIDGVEWVGCTNELNAAYAADGYARIRRGIGAVVTTFGVGELSAINGVAGSFAEDVPVVQITGMPSTAAQSAGALLHHTLADGAFDHFVRAYEQVTAASVVVRTATAPADIDRILLTALNESKPVYLGIPADVAVSLVSAANLRSPLEPFGSNARQLQRFTEALRQAVFTAPSAAVLVGPRVHRRQLEPVIRSLAEAPGVYIATQSGSKAILDESHPASVGTYLGAHTRTEAARRAIDEAPLLILAGTIMSDLLTGFFTHRFNPDDAVELAVTWARVGETTFFGIQLEDSLRVLNDVLQDARLDPLASIDPGRPLVAPGGAGTTPLDHEAFWPAVQGFLSPNTVLVAEAGTAFFGAIDLTLPDNSDLLGQPVWSSIGYTLPATLGVCIAEPSKRAVLIIGDGSAQLTVQELATILHRGLTPVILLLNNGGYTIERAIQSPSAVYQDVTPWNYTALPAAFGAADRAVTLTVRTRDELAEALAMASSTTDKAVLIEVMLPALDSPRLLTALGEGLSSANAPVGAGATTLAPA</sequence>
<dbReference type="InterPro" id="IPR000399">
    <property type="entry name" value="TPP-bd_CS"/>
</dbReference>
<evidence type="ECO:0000256" key="8">
    <source>
        <dbReference type="ARBA" id="ARBA00022842"/>
    </source>
</evidence>
<dbReference type="GO" id="GO:0030976">
    <property type="term" value="F:thiamine pyrophosphate binding"/>
    <property type="evidence" value="ECO:0007669"/>
    <property type="project" value="InterPro"/>
</dbReference>
<feature type="domain" description="Thiamine pyrophosphate enzyme N-terminal TPP-binding" evidence="15">
    <location>
        <begin position="35"/>
        <end position="142"/>
    </location>
</feature>
<comment type="caution">
    <text evidence="16">The sequence shown here is derived from an EMBL/GenBank/DDBJ whole genome shotgun (WGS) entry which is preliminary data.</text>
</comment>
<dbReference type="CDD" id="cd07038">
    <property type="entry name" value="TPP_PYR_PDC_IPDC_like"/>
    <property type="match status" value="1"/>
</dbReference>
<keyword evidence="17" id="KW-1185">Reference proteome</keyword>
<dbReference type="SUPFAM" id="SSF52467">
    <property type="entry name" value="DHS-like NAD/FAD-binding domain"/>
    <property type="match status" value="1"/>
</dbReference>
<dbReference type="Pfam" id="PF02775">
    <property type="entry name" value="TPP_enzyme_C"/>
    <property type="match status" value="1"/>
</dbReference>
<dbReference type="PANTHER" id="PTHR43452:SF30">
    <property type="entry name" value="PYRUVATE DECARBOXYLASE ISOZYME 1-RELATED"/>
    <property type="match status" value="1"/>
</dbReference>
<evidence type="ECO:0000313" key="16">
    <source>
        <dbReference type="EMBL" id="TIH28925.1"/>
    </source>
</evidence>
<evidence type="ECO:0000259" key="13">
    <source>
        <dbReference type="Pfam" id="PF00205"/>
    </source>
</evidence>
<dbReference type="Gene3D" id="3.40.50.1220">
    <property type="entry name" value="TPP-binding domain"/>
    <property type="match status" value="1"/>
</dbReference>
<dbReference type="AlphaFoldDB" id="A0A4T2BCQ0"/>
<feature type="binding site" evidence="11">
    <location>
        <position position="498"/>
    </location>
    <ligand>
        <name>Mg(2+)</name>
        <dbReference type="ChEBI" id="CHEBI:18420"/>
    </ligand>
</feature>
<accession>A0A4T2BCQ0</accession>
<evidence type="ECO:0000256" key="5">
    <source>
        <dbReference type="ARBA" id="ARBA00020054"/>
    </source>
</evidence>
<comment type="cofactor">
    <cofactor evidence="2">
        <name>thiamine diphosphate</name>
        <dbReference type="ChEBI" id="CHEBI:58937"/>
    </cofactor>
</comment>
<evidence type="ECO:0000256" key="2">
    <source>
        <dbReference type="ARBA" id="ARBA00001964"/>
    </source>
</evidence>
<comment type="function">
    <text evidence="3">Decarboxylates branched-chain and aromatic alpha-keto acids to aldehydes.</text>
</comment>
<reference evidence="16 17" key="1">
    <citation type="journal article" date="2019" name="Microorganisms">
        <title>Systematic Affiliation and Genome Analysis of Subtercola vilae DB165(T) with Particular Emphasis on Cold Adaptation of an Isolate from a High-Altitude Cold Volcano Lake.</title>
        <authorList>
            <person name="Villalobos A.S."/>
            <person name="Wiese J."/>
            <person name="Imhoff J.F."/>
            <person name="Dorador C."/>
            <person name="Keller A."/>
            <person name="Hentschel U."/>
        </authorList>
    </citation>
    <scope>NUCLEOTIDE SEQUENCE [LARGE SCALE GENOMIC DNA]</scope>
    <source>
        <strain evidence="16 17">DB165</strain>
    </source>
</reference>
<dbReference type="InterPro" id="IPR011766">
    <property type="entry name" value="TPP_enzyme_TPP-bd"/>
</dbReference>
<protein>
    <recommendedName>
        <fullName evidence="5">Alpha-keto-acid decarboxylase</fullName>
    </recommendedName>
</protein>
<keyword evidence="6 11" id="KW-0479">Metal-binding</keyword>
<dbReference type="InterPro" id="IPR029035">
    <property type="entry name" value="DHS-like_NAD/FAD-binding_dom"/>
</dbReference>
<comment type="similarity">
    <text evidence="4 12">Belongs to the TPP enzyme family.</text>
</comment>
<dbReference type="PANTHER" id="PTHR43452">
    <property type="entry name" value="PYRUVATE DECARBOXYLASE"/>
    <property type="match status" value="1"/>
</dbReference>
<evidence type="ECO:0000256" key="1">
    <source>
        <dbReference type="ARBA" id="ARBA00001920"/>
    </source>
</evidence>
<evidence type="ECO:0000256" key="10">
    <source>
        <dbReference type="ARBA" id="ARBA00023239"/>
    </source>
</evidence>
<evidence type="ECO:0000256" key="7">
    <source>
        <dbReference type="ARBA" id="ARBA00022793"/>
    </source>
</evidence>
<evidence type="ECO:0000313" key="17">
    <source>
        <dbReference type="Proteomes" id="UP000306192"/>
    </source>
</evidence>
<dbReference type="InterPro" id="IPR012001">
    <property type="entry name" value="Thiamin_PyroP_enz_TPP-bd_dom"/>
</dbReference>
<evidence type="ECO:0000256" key="9">
    <source>
        <dbReference type="ARBA" id="ARBA00023052"/>
    </source>
</evidence>
<evidence type="ECO:0000256" key="6">
    <source>
        <dbReference type="ARBA" id="ARBA00022723"/>
    </source>
</evidence>
<dbReference type="FunFam" id="3.40.50.970:FF:000024">
    <property type="entry name" value="Pyruvate decarboxylase isozyme"/>
    <property type="match status" value="1"/>
</dbReference>
<feature type="domain" description="Thiamine pyrophosphate enzyme central" evidence="13">
    <location>
        <begin position="237"/>
        <end position="341"/>
    </location>
</feature>
<comment type="cofactor">
    <cofactor evidence="11">
        <name>Mg(2+)</name>
        <dbReference type="ChEBI" id="CHEBI:18420"/>
    </cofactor>
    <text evidence="11">Binds 1 Mg(2+) per subunit.</text>
</comment>
<evidence type="ECO:0000256" key="3">
    <source>
        <dbReference type="ARBA" id="ARBA00002938"/>
    </source>
</evidence>
<dbReference type="GO" id="GO:0000287">
    <property type="term" value="F:magnesium ion binding"/>
    <property type="evidence" value="ECO:0007669"/>
    <property type="project" value="InterPro"/>
</dbReference>
<dbReference type="GO" id="GO:0004737">
    <property type="term" value="F:pyruvate decarboxylase activity"/>
    <property type="evidence" value="ECO:0007669"/>
    <property type="project" value="TreeGrafter"/>
</dbReference>
<evidence type="ECO:0000259" key="15">
    <source>
        <dbReference type="Pfam" id="PF02776"/>
    </source>
</evidence>
<keyword evidence="9 12" id="KW-0786">Thiamine pyrophosphate</keyword>
<dbReference type="FunFam" id="3.40.50.970:FF:000019">
    <property type="entry name" value="Pyruvate decarboxylase isozyme"/>
    <property type="match status" value="1"/>
</dbReference>
<dbReference type="InterPro" id="IPR012000">
    <property type="entry name" value="Thiamin_PyroP_enz_cen_dom"/>
</dbReference>
<dbReference type="GO" id="GO:0005829">
    <property type="term" value="C:cytosol"/>
    <property type="evidence" value="ECO:0007669"/>
    <property type="project" value="TreeGrafter"/>
</dbReference>
<dbReference type="PIRSF" id="PIRSF036565">
    <property type="entry name" value="Pyruvt_ip_decrb"/>
    <property type="match status" value="1"/>
</dbReference>
<dbReference type="EMBL" id="QYRT01000065">
    <property type="protein sequence ID" value="TIH28925.1"/>
    <property type="molecule type" value="Genomic_DNA"/>
</dbReference>
<dbReference type="InterPro" id="IPR047214">
    <property type="entry name" value="TPP_PDC_IPDC"/>
</dbReference>
<dbReference type="InterPro" id="IPR012110">
    <property type="entry name" value="PDC/IPDC-like"/>
</dbReference>
<dbReference type="CDD" id="cd02005">
    <property type="entry name" value="TPP_PDC_IPDC"/>
    <property type="match status" value="1"/>
</dbReference>
<evidence type="ECO:0000256" key="11">
    <source>
        <dbReference type="PIRSR" id="PIRSR036565-2"/>
    </source>
</evidence>
<dbReference type="SUPFAM" id="SSF52518">
    <property type="entry name" value="Thiamin diphosphate-binding fold (THDP-binding)"/>
    <property type="match status" value="2"/>
</dbReference>
<proteinExistence type="inferred from homology"/>
<feature type="domain" description="Thiamine pyrophosphate enzyme TPP-binding" evidence="14">
    <location>
        <begin position="435"/>
        <end position="563"/>
    </location>
</feature>
<evidence type="ECO:0000256" key="4">
    <source>
        <dbReference type="ARBA" id="ARBA00007812"/>
    </source>
</evidence>
<dbReference type="Gene3D" id="3.40.50.970">
    <property type="match status" value="2"/>
</dbReference>
<feature type="binding site" evidence="11">
    <location>
        <position position="496"/>
    </location>
    <ligand>
        <name>Mg(2+)</name>
        <dbReference type="ChEBI" id="CHEBI:18420"/>
    </ligand>
</feature>
<feature type="binding site" evidence="11">
    <location>
        <position position="469"/>
    </location>
    <ligand>
        <name>Mg(2+)</name>
        <dbReference type="ChEBI" id="CHEBI:18420"/>
    </ligand>
</feature>
<dbReference type="Pfam" id="PF02776">
    <property type="entry name" value="TPP_enzyme_N"/>
    <property type="match status" value="1"/>
</dbReference>
<dbReference type="PROSITE" id="PS00187">
    <property type="entry name" value="TPP_ENZYMES"/>
    <property type="match status" value="1"/>
</dbReference>
<dbReference type="GO" id="GO:0000949">
    <property type="term" value="P:aromatic amino acid family catabolic process to alcohol via Ehrlich pathway"/>
    <property type="evidence" value="ECO:0007669"/>
    <property type="project" value="TreeGrafter"/>
</dbReference>
<keyword evidence="7" id="KW-0210">Decarboxylase</keyword>
<keyword evidence="10" id="KW-0456">Lyase</keyword>
<name>A0A4T2BCQ0_9MICO</name>
<dbReference type="Proteomes" id="UP000306192">
    <property type="component" value="Unassembled WGS sequence"/>
</dbReference>
<dbReference type="InterPro" id="IPR029061">
    <property type="entry name" value="THDP-binding"/>
</dbReference>
<evidence type="ECO:0000256" key="12">
    <source>
        <dbReference type="RuleBase" id="RU362132"/>
    </source>
</evidence>
<evidence type="ECO:0000259" key="14">
    <source>
        <dbReference type="Pfam" id="PF02775"/>
    </source>
</evidence>